<comment type="subcellular location">
    <subcellularLocation>
        <location evidence="1">Membrane</location>
        <topology evidence="1">Multi-pass membrane protein</topology>
    </subcellularLocation>
    <subcellularLocation>
        <location evidence="11">Mitochondrion inner membrane</location>
        <topology evidence="11">Multi-pass membrane protein</topology>
    </subcellularLocation>
</comment>
<reference evidence="13" key="1">
    <citation type="submission" date="2020-11" db="EMBL/GenBank/DDBJ databases">
        <title>The near complete mitochondrial genomes of Phyllium westwoodii.</title>
        <authorList>
            <person name="Dong Z.W."/>
            <person name="Li J."/>
            <person name="Mao C.Y."/>
            <person name="He J.W."/>
            <person name="Li X.Y."/>
        </authorList>
    </citation>
    <scope>NUCLEOTIDE SEQUENCE</scope>
</reference>
<organism evidence="13">
    <name type="scientific">Cryptophyllium westwoodii</name>
    <dbReference type="NCBI Taxonomy" id="2778107"/>
    <lineage>
        <taxon>Eukaryota</taxon>
        <taxon>Metazoa</taxon>
        <taxon>Ecdysozoa</taxon>
        <taxon>Arthropoda</taxon>
        <taxon>Hexapoda</taxon>
        <taxon>Insecta</taxon>
        <taxon>Pterygota</taxon>
        <taxon>Neoptera</taxon>
        <taxon>Polyneoptera</taxon>
        <taxon>Phasmatodea</taxon>
        <taxon>Verophasmatodea</taxon>
        <taxon>Areolatae</taxon>
        <taxon>Phyllioidea</taxon>
        <taxon>Phylliidae</taxon>
        <taxon>Phylliinae</taxon>
        <taxon>Phylliini</taxon>
        <taxon>Cryptophyllium</taxon>
    </lineage>
</organism>
<dbReference type="NCBIfam" id="TIGR01131">
    <property type="entry name" value="ATP_synt_6_or_A"/>
    <property type="match status" value="1"/>
</dbReference>
<protein>
    <recommendedName>
        <fullName evidence="11">ATP synthase subunit a</fullName>
    </recommendedName>
</protein>
<sequence>MMTNLFSIFDPSTSIMKMNMNWISTMLGMMLIPSLYWTMKNRYMMNMMKPLNKMNNEFKMLINMKTNKGSTLMFTSMFTLIMMNNLMGLCPYLFTSTSHMAMTLPMAMPLWMSFMMMGWLNKTNKMFTHLVPMNTPMMLMPFMVCIETISNLIRPMTLSMRLAANMIAGHLIMTLLSNTTSSITTKLTIIMIMMQMLLMSLELAVAIIQAYVMAVLTMLYASEVN</sequence>
<keyword evidence="3" id="KW-0813">Transport</keyword>
<evidence type="ECO:0000256" key="8">
    <source>
        <dbReference type="ARBA" id="ARBA00023065"/>
    </source>
</evidence>
<evidence type="ECO:0000256" key="11">
    <source>
        <dbReference type="RuleBase" id="RU004450"/>
    </source>
</evidence>
<comment type="similarity">
    <text evidence="2">Belongs to the ATPase A chain family.</text>
</comment>
<keyword evidence="6" id="KW-0375">Hydrogen ion transport</keyword>
<evidence type="ECO:0000256" key="1">
    <source>
        <dbReference type="ARBA" id="ARBA00004141"/>
    </source>
</evidence>
<accession>A0A7T8IM32</accession>
<dbReference type="PANTHER" id="PTHR11410">
    <property type="entry name" value="ATP SYNTHASE SUBUNIT A"/>
    <property type="match status" value="1"/>
</dbReference>
<dbReference type="InterPro" id="IPR000568">
    <property type="entry name" value="ATP_synth_F0_asu"/>
</dbReference>
<evidence type="ECO:0000256" key="9">
    <source>
        <dbReference type="ARBA" id="ARBA00023136"/>
    </source>
</evidence>
<dbReference type="Gene3D" id="1.20.120.220">
    <property type="entry name" value="ATP synthase, F0 complex, subunit A"/>
    <property type="match status" value="1"/>
</dbReference>
<dbReference type="SUPFAM" id="SSF81336">
    <property type="entry name" value="F1F0 ATP synthase subunit A"/>
    <property type="match status" value="1"/>
</dbReference>
<dbReference type="EMBL" id="MW229063">
    <property type="protein sequence ID" value="QQO80804.1"/>
    <property type="molecule type" value="Genomic_DNA"/>
</dbReference>
<keyword evidence="10" id="KW-0066">ATP synthesis</keyword>
<dbReference type="PANTHER" id="PTHR11410:SF0">
    <property type="entry name" value="ATP SYNTHASE SUBUNIT A"/>
    <property type="match status" value="1"/>
</dbReference>
<evidence type="ECO:0000256" key="7">
    <source>
        <dbReference type="ARBA" id="ARBA00022989"/>
    </source>
</evidence>
<dbReference type="GO" id="GO:0005743">
    <property type="term" value="C:mitochondrial inner membrane"/>
    <property type="evidence" value="ECO:0007669"/>
    <property type="project" value="UniProtKB-SubCell"/>
</dbReference>
<evidence type="ECO:0000256" key="12">
    <source>
        <dbReference type="SAM" id="Phobius"/>
    </source>
</evidence>
<dbReference type="CDD" id="cd00310">
    <property type="entry name" value="ATP-synt_Fo_a_6"/>
    <property type="match status" value="1"/>
</dbReference>
<keyword evidence="9 12" id="KW-0472">Membrane</keyword>
<dbReference type="InterPro" id="IPR045083">
    <property type="entry name" value="ATP_synth_F0_asu_bact/mt"/>
</dbReference>
<dbReference type="InterPro" id="IPR035908">
    <property type="entry name" value="F0_ATP_A_sf"/>
</dbReference>
<evidence type="ECO:0000256" key="6">
    <source>
        <dbReference type="ARBA" id="ARBA00022781"/>
    </source>
</evidence>
<evidence type="ECO:0000256" key="2">
    <source>
        <dbReference type="ARBA" id="ARBA00006810"/>
    </source>
</evidence>
<gene>
    <name evidence="13" type="primary">atp6</name>
</gene>
<evidence type="ECO:0000256" key="5">
    <source>
        <dbReference type="ARBA" id="ARBA00022692"/>
    </source>
</evidence>
<keyword evidence="7 12" id="KW-1133">Transmembrane helix</keyword>
<name>A0A7T8IM32_9NEOP</name>
<dbReference type="PROSITE" id="PS00449">
    <property type="entry name" value="ATPASE_A"/>
    <property type="match status" value="1"/>
</dbReference>
<keyword evidence="5 12" id="KW-0812">Transmembrane</keyword>
<dbReference type="Pfam" id="PF00119">
    <property type="entry name" value="ATP-synt_A"/>
    <property type="match status" value="1"/>
</dbReference>
<keyword evidence="8" id="KW-0406">Ion transport</keyword>
<keyword evidence="13" id="KW-0496">Mitochondrion</keyword>
<dbReference type="GO" id="GO:0045259">
    <property type="term" value="C:proton-transporting ATP synthase complex"/>
    <property type="evidence" value="ECO:0007669"/>
    <property type="project" value="UniProtKB-KW"/>
</dbReference>
<dbReference type="PRINTS" id="PR00123">
    <property type="entry name" value="ATPASEA"/>
</dbReference>
<dbReference type="GO" id="GO:0046933">
    <property type="term" value="F:proton-transporting ATP synthase activity, rotational mechanism"/>
    <property type="evidence" value="ECO:0007669"/>
    <property type="project" value="TreeGrafter"/>
</dbReference>
<evidence type="ECO:0000256" key="3">
    <source>
        <dbReference type="ARBA" id="ARBA00022448"/>
    </source>
</evidence>
<evidence type="ECO:0000256" key="10">
    <source>
        <dbReference type="ARBA" id="ARBA00023310"/>
    </source>
</evidence>
<dbReference type="InterPro" id="IPR023011">
    <property type="entry name" value="ATP_synth_F0_asu_AS"/>
</dbReference>
<evidence type="ECO:0000313" key="13">
    <source>
        <dbReference type="EMBL" id="QQO80804.1"/>
    </source>
</evidence>
<geneLocation type="mitochondrion" evidence="13"/>
<feature type="transmembrane region" description="Helical" evidence="12">
    <location>
        <begin position="192"/>
        <end position="221"/>
    </location>
</feature>
<keyword evidence="4" id="KW-0138">CF(0)</keyword>
<evidence type="ECO:0000256" key="4">
    <source>
        <dbReference type="ARBA" id="ARBA00022547"/>
    </source>
</evidence>
<proteinExistence type="inferred from homology"/>
<dbReference type="AlphaFoldDB" id="A0A7T8IM32"/>